<sequence length="187" mass="20992">MTATEFRLHAVTHHRALRRRWLPARLGVREMASGSNLKRSVLALSEQEARELATEPWALSVSRISELTFTVFGSSELTVPGLGAWQVAAGESDGKGSAAPTSLRYWNRRLTARVWRDRSRYRWELREGDVPVAQGSAGRRRSTRSWYEVLFLAAAMVTGIGTLDLTLESLRNGNPERRMAVDRDEPG</sequence>
<dbReference type="EMBL" id="DSID01000255">
    <property type="protein sequence ID" value="HEX70248.1"/>
    <property type="molecule type" value="Genomic_DNA"/>
</dbReference>
<gene>
    <name evidence="1" type="ORF">ENP13_03275</name>
</gene>
<accession>A0A7C2WIJ0</accession>
<protein>
    <submittedName>
        <fullName evidence="1">Uncharacterized protein</fullName>
    </submittedName>
</protein>
<proteinExistence type="predicted"/>
<dbReference type="AlphaFoldDB" id="A0A7C2WIJ0"/>
<reference evidence="1" key="1">
    <citation type="journal article" date="2020" name="mSystems">
        <title>Genome- and Community-Level Interaction Insights into Carbon Utilization and Element Cycling Functions of Hydrothermarchaeota in Hydrothermal Sediment.</title>
        <authorList>
            <person name="Zhou Z."/>
            <person name="Liu Y."/>
            <person name="Xu W."/>
            <person name="Pan J."/>
            <person name="Luo Z.H."/>
            <person name="Li M."/>
        </authorList>
    </citation>
    <scope>NUCLEOTIDE SEQUENCE [LARGE SCALE GENOMIC DNA]</scope>
    <source>
        <strain evidence="1">SpSt-192</strain>
    </source>
</reference>
<comment type="caution">
    <text evidence="1">The sequence shown here is derived from an EMBL/GenBank/DDBJ whole genome shotgun (WGS) entry which is preliminary data.</text>
</comment>
<evidence type="ECO:0000313" key="1">
    <source>
        <dbReference type="EMBL" id="HEX70248.1"/>
    </source>
</evidence>
<organism evidence="1">
    <name type="scientific">Thermorudis sp</name>
    <dbReference type="NCBI Taxonomy" id="1969470"/>
    <lineage>
        <taxon>Bacteria</taxon>
        <taxon>Pseudomonadati</taxon>
        <taxon>Thermomicrobiota</taxon>
        <taxon>Thermomicrobia</taxon>
        <taxon>Thermomicrobia incertae sedis</taxon>
        <taxon>Thermorudis</taxon>
    </lineage>
</organism>
<name>A0A7C2WIJ0_9BACT</name>